<dbReference type="InterPro" id="IPR016181">
    <property type="entry name" value="Acyl_CoA_acyltransferase"/>
</dbReference>
<dbReference type="AlphaFoldDB" id="A0A2N6PDX8"/>
<keyword evidence="3" id="KW-1185">Reference proteome</keyword>
<organism evidence="2 3">
    <name type="scientific">Brevibacterium luteolum</name>
    <dbReference type="NCBI Taxonomy" id="199591"/>
    <lineage>
        <taxon>Bacteria</taxon>
        <taxon>Bacillati</taxon>
        <taxon>Actinomycetota</taxon>
        <taxon>Actinomycetes</taxon>
        <taxon>Micrococcales</taxon>
        <taxon>Brevibacteriaceae</taxon>
        <taxon>Brevibacterium</taxon>
    </lineage>
</organism>
<feature type="domain" description="N-acetyltransferase" evidence="1">
    <location>
        <begin position="19"/>
        <end position="191"/>
    </location>
</feature>
<accession>A0A2N6PDX8</accession>
<protein>
    <submittedName>
        <fullName evidence="2">N-acetyltransferase</fullName>
    </submittedName>
</protein>
<keyword evidence="2" id="KW-0808">Transferase</keyword>
<comment type="caution">
    <text evidence="2">The sequence shown here is derived from an EMBL/GenBank/DDBJ whole genome shotgun (WGS) entry which is preliminary data.</text>
</comment>
<dbReference type="PROSITE" id="PS51186">
    <property type="entry name" value="GNAT"/>
    <property type="match status" value="1"/>
</dbReference>
<dbReference type="Gene3D" id="3.40.630.30">
    <property type="match status" value="1"/>
</dbReference>
<name>A0A2N6PDX8_9MICO</name>
<proteinExistence type="predicted"/>
<dbReference type="Proteomes" id="UP000235703">
    <property type="component" value="Unassembled WGS sequence"/>
</dbReference>
<dbReference type="EMBL" id="PNFZ01000014">
    <property type="protein sequence ID" value="PMB96894.1"/>
    <property type="molecule type" value="Genomic_DNA"/>
</dbReference>
<dbReference type="Pfam" id="PF13302">
    <property type="entry name" value="Acetyltransf_3"/>
    <property type="match status" value="1"/>
</dbReference>
<evidence type="ECO:0000313" key="2">
    <source>
        <dbReference type="EMBL" id="PMB96894.1"/>
    </source>
</evidence>
<dbReference type="InterPro" id="IPR000182">
    <property type="entry name" value="GNAT_dom"/>
</dbReference>
<evidence type="ECO:0000313" key="3">
    <source>
        <dbReference type="Proteomes" id="UP000235703"/>
    </source>
</evidence>
<dbReference type="SUPFAM" id="SSF55729">
    <property type="entry name" value="Acyl-CoA N-acyltransferases (Nat)"/>
    <property type="match status" value="1"/>
</dbReference>
<gene>
    <name evidence="2" type="ORF">CJ198_14130</name>
</gene>
<dbReference type="GO" id="GO:0016747">
    <property type="term" value="F:acyltransferase activity, transferring groups other than amino-acyl groups"/>
    <property type="evidence" value="ECO:0007669"/>
    <property type="project" value="InterPro"/>
</dbReference>
<reference evidence="2 3" key="1">
    <citation type="submission" date="2017-09" db="EMBL/GenBank/DDBJ databases">
        <title>Bacterial strain isolated from the female urinary microbiota.</title>
        <authorList>
            <person name="Thomas-White K."/>
            <person name="Kumar N."/>
            <person name="Forster S."/>
            <person name="Putonti C."/>
            <person name="Lawley T."/>
            <person name="Wolfe A.J."/>
        </authorList>
    </citation>
    <scope>NUCLEOTIDE SEQUENCE [LARGE SCALE GENOMIC DNA]</scope>
    <source>
        <strain evidence="2 3">UMB0680</strain>
    </source>
</reference>
<evidence type="ECO:0000259" key="1">
    <source>
        <dbReference type="PROSITE" id="PS51186"/>
    </source>
</evidence>
<dbReference type="OrthoDB" id="3466127at2"/>
<sequence length="223" mass="24033">MSLEEIWPPYALTIACGNMTLSPVRDSDLPELAALATGGVQTHPGAFIVDWDQGTAAEVARNLATYHWRTRAATNPDEWTLELTVRVDGEAVGVQSAGARAFAKRRTVGTGSWLSKTHQGRGIGTRMRQALAVTCFDHFGACELATSYFEGNNSSRRVSEKVGYVDNGSVIDVSASGSHVGREYNMLLTPDRLVRPDEEVTVTGAEVVAEFLQLPTAPGVSEH</sequence>